<dbReference type="Proteomes" id="UP000887116">
    <property type="component" value="Unassembled WGS sequence"/>
</dbReference>
<dbReference type="AlphaFoldDB" id="A0A8X6HYN4"/>
<proteinExistence type="predicted"/>
<accession>A0A8X6HYN4</accession>
<keyword evidence="2" id="KW-1185">Reference proteome</keyword>
<name>A0A8X6HYN4_TRICU</name>
<evidence type="ECO:0000313" key="1">
    <source>
        <dbReference type="EMBL" id="GFQ84017.1"/>
    </source>
</evidence>
<sequence length="88" mass="9878">MTEVHELLNSCRVLTFLVEDKVLSQIVLGFPEFLGVDFLFNGDIIVNADSCRYIISSCSSRITLAVIASAIMTSKWQCWNGWQEEAGF</sequence>
<reference evidence="1" key="1">
    <citation type="submission" date="2020-07" db="EMBL/GenBank/DDBJ databases">
        <title>Multicomponent nature underlies the extraordinary mechanical properties of spider dragline silk.</title>
        <authorList>
            <person name="Kono N."/>
            <person name="Nakamura H."/>
            <person name="Mori M."/>
            <person name="Yoshida Y."/>
            <person name="Ohtoshi R."/>
            <person name="Malay A.D."/>
            <person name="Moran D.A.P."/>
            <person name="Tomita M."/>
            <person name="Numata K."/>
            <person name="Arakawa K."/>
        </authorList>
    </citation>
    <scope>NUCLEOTIDE SEQUENCE</scope>
</reference>
<dbReference type="EMBL" id="BMAO01032697">
    <property type="protein sequence ID" value="GFQ84017.1"/>
    <property type="molecule type" value="Genomic_DNA"/>
</dbReference>
<organism evidence="1 2">
    <name type="scientific">Trichonephila clavata</name>
    <name type="common">Joro spider</name>
    <name type="synonym">Nephila clavata</name>
    <dbReference type="NCBI Taxonomy" id="2740835"/>
    <lineage>
        <taxon>Eukaryota</taxon>
        <taxon>Metazoa</taxon>
        <taxon>Ecdysozoa</taxon>
        <taxon>Arthropoda</taxon>
        <taxon>Chelicerata</taxon>
        <taxon>Arachnida</taxon>
        <taxon>Araneae</taxon>
        <taxon>Araneomorphae</taxon>
        <taxon>Entelegynae</taxon>
        <taxon>Araneoidea</taxon>
        <taxon>Nephilidae</taxon>
        <taxon>Trichonephila</taxon>
    </lineage>
</organism>
<gene>
    <name evidence="1" type="ORF">TNCT_645171</name>
</gene>
<comment type="caution">
    <text evidence="1">The sequence shown here is derived from an EMBL/GenBank/DDBJ whole genome shotgun (WGS) entry which is preliminary data.</text>
</comment>
<protein>
    <submittedName>
        <fullName evidence="1">Uncharacterized protein</fullName>
    </submittedName>
</protein>
<evidence type="ECO:0000313" key="2">
    <source>
        <dbReference type="Proteomes" id="UP000887116"/>
    </source>
</evidence>